<dbReference type="Proteomes" id="UP000007319">
    <property type="component" value="Plasmid AZOBR_p5"/>
</dbReference>
<proteinExistence type="predicted"/>
<dbReference type="AlphaFoldDB" id="A0A9P1K1I2"/>
<dbReference type="Pfam" id="PF13701">
    <property type="entry name" value="DDE_Tnp_1_4"/>
    <property type="match status" value="1"/>
</dbReference>
<sequence>MAPKASFWREAQFDTMRLSLIKVAARVTEMKTRIKLSLPTSFPYQESLTMLAARTVKPPP</sequence>
<evidence type="ECO:0000313" key="3">
    <source>
        <dbReference type="Proteomes" id="UP000007319"/>
    </source>
</evidence>
<geneLocation type="plasmid" evidence="2 3">
    <name>AZOBR_p5</name>
</geneLocation>
<protein>
    <recommendedName>
        <fullName evidence="1">Transposase DDE domain-containing protein</fullName>
    </recommendedName>
</protein>
<dbReference type="KEGG" id="abs:AZOBR_p50094"/>
<reference evidence="2 3" key="1">
    <citation type="journal article" date="2011" name="PLoS Genet.">
        <title>Azospirillum genomes reveal transition of bacteria from aquatic to terrestrial environments.</title>
        <authorList>
            <person name="Wisniewski-Dye F."/>
            <person name="Borziak K."/>
            <person name="Khalsa-Moyers G."/>
            <person name="Alexandre G."/>
            <person name="Sukharnikov L.O."/>
            <person name="Wuichet K."/>
            <person name="Hurst G.B."/>
            <person name="McDonald W.H."/>
            <person name="Robertson J.S."/>
            <person name="Barbe V."/>
            <person name="Calteau A."/>
            <person name="Rouy Z."/>
            <person name="Mangenot S."/>
            <person name="Prigent-Combaret C."/>
            <person name="Normand P."/>
            <person name="Boyer M."/>
            <person name="Siguier P."/>
            <person name="Dessaux Y."/>
            <person name="Elmerich C."/>
            <person name="Condemine G."/>
            <person name="Krishnen G."/>
            <person name="Kennedy I."/>
            <person name="Paterson A.H."/>
            <person name="Gonzalez V."/>
            <person name="Mavingui P."/>
            <person name="Zhulin I.B."/>
        </authorList>
    </citation>
    <scope>NUCLEOTIDE SEQUENCE [LARGE SCALE GENOMIC DNA]</scope>
    <source>
        <strain evidence="2 3">Sp245</strain>
    </source>
</reference>
<gene>
    <name evidence="2" type="ORF">AZOBR_p50094</name>
</gene>
<keyword evidence="2" id="KW-0614">Plasmid</keyword>
<evidence type="ECO:0000259" key="1">
    <source>
        <dbReference type="Pfam" id="PF13701"/>
    </source>
</evidence>
<evidence type="ECO:0000313" key="2">
    <source>
        <dbReference type="EMBL" id="CCD03864.1"/>
    </source>
</evidence>
<organism evidence="2 3">
    <name type="scientific">Azospirillum baldaniorum</name>
    <dbReference type="NCBI Taxonomy" id="1064539"/>
    <lineage>
        <taxon>Bacteria</taxon>
        <taxon>Pseudomonadati</taxon>
        <taxon>Pseudomonadota</taxon>
        <taxon>Alphaproteobacteria</taxon>
        <taxon>Rhodospirillales</taxon>
        <taxon>Azospirillaceae</taxon>
        <taxon>Azospirillum</taxon>
    </lineage>
</organism>
<keyword evidence="3" id="KW-1185">Reference proteome</keyword>
<accession>A0A9P1K1I2</accession>
<dbReference type="EMBL" id="HE577332">
    <property type="protein sequence ID" value="CCD03864.1"/>
    <property type="molecule type" value="Genomic_DNA"/>
</dbReference>
<name>A0A9P1K1I2_9PROT</name>
<dbReference type="InterPro" id="IPR025668">
    <property type="entry name" value="Tnp_DDE_dom"/>
</dbReference>
<feature type="domain" description="Transposase DDE" evidence="1">
    <location>
        <begin position="3"/>
        <end position="54"/>
    </location>
</feature>